<dbReference type="InterPro" id="IPR025689">
    <property type="entry name" value="Spore_YtrH"/>
</dbReference>
<name>A0ABT3X222_9BACL</name>
<dbReference type="RefSeq" id="WP_267151241.1">
    <property type="nucleotide sequence ID" value="NZ_JAPMLT010000003.1"/>
</dbReference>
<gene>
    <name evidence="2" type="ORF">OS242_08445</name>
</gene>
<dbReference type="EMBL" id="JAPMLT010000003">
    <property type="protein sequence ID" value="MCX7569993.1"/>
    <property type="molecule type" value="Genomic_DNA"/>
</dbReference>
<keyword evidence="1" id="KW-0812">Transmembrane</keyword>
<sequence length="109" mass="11752">MERFISTVILDFFVALGIVLGGSIIGALGAVLTHRPPMTTMVYLGDQLKIWALVAALGGTMDTLKVFDTGLFGGAQFAVVVKQFCYLVSAFLGCNVGYYLIKWIVGEIK</sequence>
<evidence type="ECO:0000256" key="1">
    <source>
        <dbReference type="SAM" id="Phobius"/>
    </source>
</evidence>
<evidence type="ECO:0000313" key="2">
    <source>
        <dbReference type="EMBL" id="MCX7569993.1"/>
    </source>
</evidence>
<dbReference type="Pfam" id="PF14034">
    <property type="entry name" value="Spore_YtrH"/>
    <property type="match status" value="1"/>
</dbReference>
<reference evidence="2 3" key="1">
    <citation type="submission" date="2022-11" db="EMBL/GenBank/DDBJ databases">
        <title>Study of microbial diversity in lake waters.</title>
        <authorList>
            <person name="Zhang J."/>
        </authorList>
    </citation>
    <scope>NUCLEOTIDE SEQUENCE [LARGE SCALE GENOMIC DNA]</scope>
    <source>
        <strain evidence="2 3">DT12</strain>
    </source>
</reference>
<feature type="transmembrane region" description="Helical" evidence="1">
    <location>
        <begin position="84"/>
        <end position="101"/>
    </location>
</feature>
<comment type="caution">
    <text evidence="2">The sequence shown here is derived from an EMBL/GenBank/DDBJ whole genome shotgun (WGS) entry which is preliminary data.</text>
</comment>
<keyword evidence="1" id="KW-1133">Transmembrane helix</keyword>
<keyword evidence="1" id="KW-0472">Membrane</keyword>
<feature type="transmembrane region" description="Helical" evidence="1">
    <location>
        <begin position="12"/>
        <end position="30"/>
    </location>
</feature>
<accession>A0ABT3X222</accession>
<evidence type="ECO:0000313" key="3">
    <source>
        <dbReference type="Proteomes" id="UP001208017"/>
    </source>
</evidence>
<dbReference type="Proteomes" id="UP001208017">
    <property type="component" value="Unassembled WGS sequence"/>
</dbReference>
<protein>
    <submittedName>
        <fullName evidence="2">YtrH family sporulation protein</fullName>
    </submittedName>
</protein>
<organism evidence="2 3">
    <name type="scientific">Tumebacillus lacus</name>
    <dbReference type="NCBI Taxonomy" id="2995335"/>
    <lineage>
        <taxon>Bacteria</taxon>
        <taxon>Bacillati</taxon>
        <taxon>Bacillota</taxon>
        <taxon>Bacilli</taxon>
        <taxon>Bacillales</taxon>
        <taxon>Alicyclobacillaceae</taxon>
        <taxon>Tumebacillus</taxon>
    </lineage>
</organism>
<proteinExistence type="predicted"/>
<keyword evidence="3" id="KW-1185">Reference proteome</keyword>